<dbReference type="KEGG" id="cut:CUTER_10025"/>
<sequence length="99" mass="10971">MAFRRPPNPNRNHPLFCPYCAGESLFPDEQDDFAWSCQECLRVFSVQFHGQDDAAERVPEPAPSTQQALRASLARLALRAGSVDVSQTGTPNSRRPEGV</sequence>
<dbReference type="RefSeq" id="WP_236684712.1">
    <property type="nucleotide sequence ID" value="NZ_CP011546.1"/>
</dbReference>
<accession>A0A0G3HJ41</accession>
<reference evidence="1 2" key="1">
    <citation type="journal article" date="2015" name="Genome Announc.">
        <title>Virulence Factor Genes Detected in the Complete Genome Sequence of Corynebacterium uterequi DSM 45634, Isolated from the Uterus of a Maiden Mare.</title>
        <authorList>
            <person name="Ruckert C."/>
            <person name="Kriete M."/>
            <person name="Jaenicke S."/>
            <person name="Winkler A."/>
            <person name="Tauch A."/>
        </authorList>
    </citation>
    <scope>NUCLEOTIDE SEQUENCE [LARGE SCALE GENOMIC DNA]</scope>
    <source>
        <strain evidence="1 2">DSM 45634</strain>
    </source>
</reference>
<dbReference type="STRING" id="1072256.CUTER_10025"/>
<proteinExistence type="predicted"/>
<evidence type="ECO:0000313" key="2">
    <source>
        <dbReference type="Proteomes" id="UP000035548"/>
    </source>
</evidence>
<dbReference type="PATRIC" id="fig|1072256.5.peg.1975"/>
<protein>
    <recommendedName>
        <fullName evidence="3">Ferredoxin-like protein</fullName>
    </recommendedName>
</protein>
<evidence type="ECO:0000313" key="1">
    <source>
        <dbReference type="EMBL" id="AKK11973.1"/>
    </source>
</evidence>
<gene>
    <name evidence="1" type="ORF">CUTER_10025</name>
</gene>
<dbReference type="EMBL" id="CP011546">
    <property type="protein sequence ID" value="AKK11973.1"/>
    <property type="molecule type" value="Genomic_DNA"/>
</dbReference>
<evidence type="ECO:0008006" key="3">
    <source>
        <dbReference type="Google" id="ProtNLM"/>
    </source>
</evidence>
<reference evidence="2" key="2">
    <citation type="submission" date="2015-05" db="EMBL/GenBank/DDBJ databases">
        <title>Complete genome sequence of Corynebacterium uterequi DSM 45634, isolated from the uterus of a maiden mare.</title>
        <authorList>
            <person name="Ruckert C."/>
            <person name="Albersmeier A."/>
            <person name="Winkler A."/>
            <person name="Tauch A."/>
        </authorList>
    </citation>
    <scope>NUCLEOTIDE SEQUENCE [LARGE SCALE GENOMIC DNA]</scope>
    <source>
        <strain evidence="2">DSM 45634</strain>
    </source>
</reference>
<organism evidence="1 2">
    <name type="scientific">Corynebacterium uterequi</name>
    <dbReference type="NCBI Taxonomy" id="1072256"/>
    <lineage>
        <taxon>Bacteria</taxon>
        <taxon>Bacillati</taxon>
        <taxon>Actinomycetota</taxon>
        <taxon>Actinomycetes</taxon>
        <taxon>Mycobacteriales</taxon>
        <taxon>Corynebacteriaceae</taxon>
        <taxon>Corynebacterium</taxon>
    </lineage>
</organism>
<dbReference type="Proteomes" id="UP000035548">
    <property type="component" value="Chromosome"/>
</dbReference>
<keyword evidence="2" id="KW-1185">Reference proteome</keyword>
<name>A0A0G3HJ41_9CORY</name>
<dbReference type="AlphaFoldDB" id="A0A0G3HJ41"/>